<sequence length="80" mass="8786">MSRVKPVRGLSWDTGAVGTAIWSGALLRDVLLAAASCRAHQTRRPRHMAPKAAKQTTSHTPWWTCVVQGDMASQTCAVWR</sequence>
<evidence type="ECO:0000313" key="2">
    <source>
        <dbReference type="EMBL" id="GFH16621.1"/>
    </source>
</evidence>
<feature type="domain" description="Oxidoreductase molybdopterin-binding" evidence="1">
    <location>
        <begin position="6"/>
        <end position="62"/>
    </location>
</feature>
<dbReference type="AlphaFoldDB" id="A0A699Z3I8"/>
<dbReference type="InterPro" id="IPR000572">
    <property type="entry name" value="OxRdtase_Mopterin-bd_dom"/>
</dbReference>
<accession>A0A699Z3I8</accession>
<gene>
    <name evidence="2" type="ORF">HaLaN_13074</name>
</gene>
<dbReference type="Proteomes" id="UP000485058">
    <property type="component" value="Unassembled WGS sequence"/>
</dbReference>
<reference evidence="2 3" key="1">
    <citation type="submission" date="2020-02" db="EMBL/GenBank/DDBJ databases">
        <title>Draft genome sequence of Haematococcus lacustris strain NIES-144.</title>
        <authorList>
            <person name="Morimoto D."/>
            <person name="Nakagawa S."/>
            <person name="Yoshida T."/>
            <person name="Sawayama S."/>
        </authorList>
    </citation>
    <scope>NUCLEOTIDE SEQUENCE [LARGE SCALE GENOMIC DNA]</scope>
    <source>
        <strain evidence="2 3">NIES-144</strain>
    </source>
</reference>
<organism evidence="2 3">
    <name type="scientific">Haematococcus lacustris</name>
    <name type="common">Green alga</name>
    <name type="synonym">Haematococcus pluvialis</name>
    <dbReference type="NCBI Taxonomy" id="44745"/>
    <lineage>
        <taxon>Eukaryota</taxon>
        <taxon>Viridiplantae</taxon>
        <taxon>Chlorophyta</taxon>
        <taxon>core chlorophytes</taxon>
        <taxon>Chlorophyceae</taxon>
        <taxon>CS clade</taxon>
        <taxon>Chlamydomonadales</taxon>
        <taxon>Haematococcaceae</taxon>
        <taxon>Haematococcus</taxon>
    </lineage>
</organism>
<dbReference type="EMBL" id="BLLF01001024">
    <property type="protein sequence ID" value="GFH16621.1"/>
    <property type="molecule type" value="Genomic_DNA"/>
</dbReference>
<comment type="caution">
    <text evidence="2">The sequence shown here is derived from an EMBL/GenBank/DDBJ whole genome shotgun (WGS) entry which is preliminary data.</text>
</comment>
<evidence type="ECO:0000259" key="1">
    <source>
        <dbReference type="Pfam" id="PF00174"/>
    </source>
</evidence>
<dbReference type="Gene3D" id="3.90.420.10">
    <property type="entry name" value="Oxidoreductase, molybdopterin-binding domain"/>
    <property type="match status" value="1"/>
</dbReference>
<protein>
    <submittedName>
        <fullName evidence="2">Sulfite reductase</fullName>
    </submittedName>
</protein>
<proteinExistence type="predicted"/>
<dbReference type="Pfam" id="PF00174">
    <property type="entry name" value="Oxidored_molyb"/>
    <property type="match status" value="1"/>
</dbReference>
<keyword evidence="3" id="KW-1185">Reference proteome</keyword>
<dbReference type="SUPFAM" id="SSF56524">
    <property type="entry name" value="Oxidoreductase molybdopterin-binding domain"/>
    <property type="match status" value="1"/>
</dbReference>
<name>A0A699Z3I8_HAELA</name>
<dbReference type="InterPro" id="IPR036374">
    <property type="entry name" value="OxRdtase_Mopterin-bd_sf"/>
</dbReference>
<evidence type="ECO:0000313" key="3">
    <source>
        <dbReference type="Proteomes" id="UP000485058"/>
    </source>
</evidence>